<organism evidence="1 2">
    <name type="scientific">Streptomyces durocortorensis</name>
    <dbReference type="NCBI Taxonomy" id="2811104"/>
    <lineage>
        <taxon>Bacteria</taxon>
        <taxon>Bacillati</taxon>
        <taxon>Actinomycetota</taxon>
        <taxon>Actinomycetes</taxon>
        <taxon>Kitasatosporales</taxon>
        <taxon>Streptomycetaceae</taxon>
        <taxon>Streptomyces</taxon>
    </lineage>
</organism>
<dbReference type="Proteomes" id="UP001303236">
    <property type="component" value="Chromosome"/>
</dbReference>
<protein>
    <submittedName>
        <fullName evidence="1">Uncharacterized protein</fullName>
    </submittedName>
</protein>
<evidence type="ECO:0000313" key="1">
    <source>
        <dbReference type="EMBL" id="WNF25610.1"/>
    </source>
</evidence>
<name>A0ABY9VNY0_9ACTN</name>
<proteinExistence type="predicted"/>
<evidence type="ECO:0000313" key="2">
    <source>
        <dbReference type="Proteomes" id="UP001303236"/>
    </source>
</evidence>
<accession>A0ABY9VNY0</accession>
<reference evidence="1 2" key="1">
    <citation type="submission" date="2023-09" db="EMBL/GenBank/DDBJ databases">
        <title>Genome completion map analysis of the actinomycetes C11-1.</title>
        <authorList>
            <person name="Qin P."/>
            <person name="Guan P."/>
        </authorList>
    </citation>
    <scope>NUCLEOTIDE SEQUENCE [LARGE SCALE GENOMIC DNA]</scope>
    <source>
        <strain evidence="1 2">C11-1</strain>
    </source>
</reference>
<sequence length="429" mass="47272">MSTQIHEARRAPGAIDWELFGQRYWDRSPARLPAEPPVALDRIHALTVESCAPFRAGTRFWVMPDVRFLAGDGRLRAPGALLPDTGDPTLDAYLDRLDADVSGQGYLLTVSQPLLLDHALWSAVRDAISGLWRQVGWPNLPLAAEVLIGDRFTQHTGAAERPTHAALTWVLRGRMDVRLWDERGGPPPEAIADPDRPVEGARTLSAGAGELLYWPGDQRHVDTYGDRCVALRLRVPVDRGLPFTALRDLLADLVHRGQGNDETVPYFPFGPGTRIDDEDGVLPRLTALGDELRTAVTGEQLRRTLRVRWAALRSAAGLEPIPVPREGVGITRRTRFRRTSEIVRMPDGPRQEVWAVNGNVFTLPAAASDRAYAALGDGEETGADEVCRALGAGDEDRTERTVLALLDKLYRLRGIDVVEEADVVEEPGR</sequence>
<dbReference type="EMBL" id="CP134500">
    <property type="protein sequence ID" value="WNF25610.1"/>
    <property type="molecule type" value="Genomic_DNA"/>
</dbReference>
<gene>
    <name evidence="1" type="ORF">RI138_01630</name>
</gene>
<keyword evidence="2" id="KW-1185">Reference proteome</keyword>